<evidence type="ECO:0000313" key="1">
    <source>
        <dbReference type="EMBL" id="OIW30322.1"/>
    </source>
</evidence>
<sequence length="75" mass="8330">MAQRWCCLFALRVAHSTPAKCEKLQAAELWGHGEPMHCHLPPTFLGDIGRNRSNVPHGNPAVPWCTLRESLGTEP</sequence>
<evidence type="ECO:0000313" key="2">
    <source>
        <dbReference type="Proteomes" id="UP000182658"/>
    </source>
</evidence>
<dbReference type="EMBL" id="KV875097">
    <property type="protein sequence ID" value="OIW30322.1"/>
    <property type="molecule type" value="Genomic_DNA"/>
</dbReference>
<proteinExistence type="predicted"/>
<accession>A0A1J7JRD6</accession>
<dbReference type="InParanoid" id="A0A1J7JRD6"/>
<name>A0A1J7JRD6_9PEZI</name>
<protein>
    <submittedName>
        <fullName evidence="1">Uncharacterized protein</fullName>
    </submittedName>
</protein>
<dbReference type="Proteomes" id="UP000182658">
    <property type="component" value="Unassembled WGS sequence"/>
</dbReference>
<keyword evidence="2" id="KW-1185">Reference proteome</keyword>
<reference evidence="1 2" key="1">
    <citation type="submission" date="2016-10" db="EMBL/GenBank/DDBJ databases">
        <title>Draft genome sequence of Coniochaeta ligniaria NRRL30616, a lignocellulolytic fungus for bioabatement of inhibitors in plant biomass hydrolysates.</title>
        <authorList>
            <consortium name="DOE Joint Genome Institute"/>
            <person name="Jimenez D.J."/>
            <person name="Hector R.E."/>
            <person name="Riley R."/>
            <person name="Sun H."/>
            <person name="Grigoriev I.V."/>
            <person name="Van Elsas J.D."/>
            <person name="Nichols N.N."/>
        </authorList>
    </citation>
    <scope>NUCLEOTIDE SEQUENCE [LARGE SCALE GENOMIC DNA]</scope>
    <source>
        <strain evidence="1 2">NRRL 30616</strain>
    </source>
</reference>
<organism evidence="1 2">
    <name type="scientific">Coniochaeta ligniaria NRRL 30616</name>
    <dbReference type="NCBI Taxonomy" id="1408157"/>
    <lineage>
        <taxon>Eukaryota</taxon>
        <taxon>Fungi</taxon>
        <taxon>Dikarya</taxon>
        <taxon>Ascomycota</taxon>
        <taxon>Pezizomycotina</taxon>
        <taxon>Sordariomycetes</taxon>
        <taxon>Sordariomycetidae</taxon>
        <taxon>Coniochaetales</taxon>
        <taxon>Coniochaetaceae</taxon>
        <taxon>Coniochaeta</taxon>
    </lineage>
</organism>
<dbReference type="AlphaFoldDB" id="A0A1J7JRD6"/>
<gene>
    <name evidence="1" type="ORF">CONLIGDRAFT_632372</name>
</gene>